<protein>
    <recommendedName>
        <fullName evidence="2">non-specific protein-tyrosine kinase</fullName>
        <ecNumber evidence="2">2.7.10.2</ecNumber>
    </recommendedName>
</protein>
<keyword evidence="7" id="KW-0829">Tyrosine-protein kinase</keyword>
<evidence type="ECO:0000256" key="3">
    <source>
        <dbReference type="ARBA" id="ARBA00022679"/>
    </source>
</evidence>
<dbReference type="GO" id="GO:0005886">
    <property type="term" value="C:plasma membrane"/>
    <property type="evidence" value="ECO:0007669"/>
    <property type="project" value="TreeGrafter"/>
</dbReference>
<dbReference type="EMBL" id="BARU01000607">
    <property type="protein sequence ID" value="GAH22806.1"/>
    <property type="molecule type" value="Genomic_DNA"/>
</dbReference>
<evidence type="ECO:0000256" key="8">
    <source>
        <dbReference type="ARBA" id="ARBA00051245"/>
    </source>
</evidence>
<evidence type="ECO:0000256" key="2">
    <source>
        <dbReference type="ARBA" id="ARBA00011903"/>
    </source>
</evidence>
<keyword evidence="4" id="KW-0547">Nucleotide-binding</keyword>
<dbReference type="InterPro" id="IPR050445">
    <property type="entry name" value="Bact_polysacc_biosynth/exp"/>
</dbReference>
<evidence type="ECO:0000259" key="9">
    <source>
        <dbReference type="Pfam" id="PF13614"/>
    </source>
</evidence>
<dbReference type="GO" id="GO:0004713">
    <property type="term" value="F:protein tyrosine kinase activity"/>
    <property type="evidence" value="ECO:0007669"/>
    <property type="project" value="TreeGrafter"/>
</dbReference>
<accession>X1DPC4</accession>
<dbReference type="CDD" id="cd05387">
    <property type="entry name" value="BY-kinase"/>
    <property type="match status" value="1"/>
</dbReference>
<dbReference type="InterPro" id="IPR027417">
    <property type="entry name" value="P-loop_NTPase"/>
</dbReference>
<evidence type="ECO:0000256" key="7">
    <source>
        <dbReference type="ARBA" id="ARBA00023137"/>
    </source>
</evidence>
<evidence type="ECO:0000256" key="4">
    <source>
        <dbReference type="ARBA" id="ARBA00022741"/>
    </source>
</evidence>
<organism evidence="10">
    <name type="scientific">marine sediment metagenome</name>
    <dbReference type="NCBI Taxonomy" id="412755"/>
    <lineage>
        <taxon>unclassified sequences</taxon>
        <taxon>metagenomes</taxon>
        <taxon>ecological metagenomes</taxon>
    </lineage>
</organism>
<comment type="catalytic activity">
    <reaction evidence="8">
        <text>L-tyrosyl-[protein] + ATP = O-phospho-L-tyrosyl-[protein] + ADP + H(+)</text>
        <dbReference type="Rhea" id="RHEA:10596"/>
        <dbReference type="Rhea" id="RHEA-COMP:10136"/>
        <dbReference type="Rhea" id="RHEA-COMP:20101"/>
        <dbReference type="ChEBI" id="CHEBI:15378"/>
        <dbReference type="ChEBI" id="CHEBI:30616"/>
        <dbReference type="ChEBI" id="CHEBI:46858"/>
        <dbReference type="ChEBI" id="CHEBI:61978"/>
        <dbReference type="ChEBI" id="CHEBI:456216"/>
        <dbReference type="EC" id="2.7.10.2"/>
    </reaction>
</comment>
<comment type="caution">
    <text evidence="10">The sequence shown here is derived from an EMBL/GenBank/DDBJ whole genome shotgun (WGS) entry which is preliminary data.</text>
</comment>
<dbReference type="PANTHER" id="PTHR32309">
    <property type="entry name" value="TYROSINE-PROTEIN KINASE"/>
    <property type="match status" value="1"/>
</dbReference>
<name>X1DPC4_9ZZZZ</name>
<evidence type="ECO:0000256" key="6">
    <source>
        <dbReference type="ARBA" id="ARBA00022840"/>
    </source>
</evidence>
<feature type="domain" description="AAA" evidence="9">
    <location>
        <begin position="118"/>
        <end position="271"/>
    </location>
</feature>
<dbReference type="Pfam" id="PF13614">
    <property type="entry name" value="AAA_31"/>
    <property type="match status" value="1"/>
</dbReference>
<keyword evidence="6" id="KW-0067">ATP-binding</keyword>
<dbReference type="Gene3D" id="3.40.50.300">
    <property type="entry name" value="P-loop containing nucleotide triphosphate hydrolases"/>
    <property type="match status" value="1"/>
</dbReference>
<keyword evidence="3" id="KW-0808">Transferase</keyword>
<dbReference type="SUPFAM" id="SSF52540">
    <property type="entry name" value="P-loop containing nucleoside triphosphate hydrolases"/>
    <property type="match status" value="1"/>
</dbReference>
<gene>
    <name evidence="10" type="ORF">S03H2_01939</name>
</gene>
<dbReference type="EC" id="2.7.10.2" evidence="2"/>
<comment type="similarity">
    <text evidence="1">Belongs to the CpsD/CapB family.</text>
</comment>
<evidence type="ECO:0000313" key="10">
    <source>
        <dbReference type="EMBL" id="GAH22806.1"/>
    </source>
</evidence>
<evidence type="ECO:0000256" key="1">
    <source>
        <dbReference type="ARBA" id="ARBA00007316"/>
    </source>
</evidence>
<dbReference type="AlphaFoldDB" id="X1DPC4"/>
<keyword evidence="5" id="KW-0418">Kinase</keyword>
<proteinExistence type="inferred from homology"/>
<evidence type="ECO:0000256" key="5">
    <source>
        <dbReference type="ARBA" id="ARBA00022777"/>
    </source>
</evidence>
<dbReference type="PANTHER" id="PTHR32309:SF13">
    <property type="entry name" value="FERRIC ENTEROBACTIN TRANSPORT PROTEIN FEPE"/>
    <property type="match status" value="1"/>
</dbReference>
<sequence length="320" mass="35453">MIGILSGLLIGFIMAFVTESLDTSIGRVDDIEEMLQVPVLGIIPSTTMEKGKKYPKTKSKKREQLVDGESIQSRLVTLFKPSSIAAEAYKSLRTNLDLTGLKKSGNSIVVTSAAPKEGKTQTLCNLAIAMAQAGQRVVLVGSDFRKPTVYKLFGLQRSPGLSEILIGNVSWKEALNTVTDMLIGGFEYERILKARGIENIHIITCGERTPNPSELLNLTEMNNFIQELKQNFDVVLLDCPPTLPVADAAILGAKVDGVILVYQAGKTSRYALLRTKNQLEHLNVKIWGVVINNLKPRLIEDVTPYQKYRYYGYYGEKKTK</sequence>
<reference evidence="10" key="1">
    <citation type="journal article" date="2014" name="Front. Microbiol.">
        <title>High frequency of phylogenetically diverse reductive dehalogenase-homologous genes in deep subseafloor sedimentary metagenomes.</title>
        <authorList>
            <person name="Kawai M."/>
            <person name="Futagami T."/>
            <person name="Toyoda A."/>
            <person name="Takaki Y."/>
            <person name="Nishi S."/>
            <person name="Hori S."/>
            <person name="Arai W."/>
            <person name="Tsubouchi T."/>
            <person name="Morono Y."/>
            <person name="Uchiyama I."/>
            <person name="Ito T."/>
            <person name="Fujiyama A."/>
            <person name="Inagaki F."/>
            <person name="Takami H."/>
        </authorList>
    </citation>
    <scope>NUCLEOTIDE SEQUENCE</scope>
    <source>
        <strain evidence="10">Expedition CK06-06</strain>
    </source>
</reference>
<dbReference type="InterPro" id="IPR005702">
    <property type="entry name" value="Wzc-like_C"/>
</dbReference>
<dbReference type="InterPro" id="IPR025669">
    <property type="entry name" value="AAA_dom"/>
</dbReference>